<feature type="coiled-coil region" evidence="1">
    <location>
        <begin position="309"/>
        <end position="343"/>
    </location>
</feature>
<evidence type="ECO:0000256" key="1">
    <source>
        <dbReference type="SAM" id="Coils"/>
    </source>
</evidence>
<protein>
    <recommendedName>
        <fullName evidence="5">BZIP transcription factor</fullName>
    </recommendedName>
</protein>
<dbReference type="RefSeq" id="WP_150900519.1">
    <property type="nucleotide sequence ID" value="NZ_WAAU01000024.1"/>
</dbReference>
<evidence type="ECO:0000256" key="2">
    <source>
        <dbReference type="SAM" id="SignalP"/>
    </source>
</evidence>
<dbReference type="OrthoDB" id="9808753at2"/>
<comment type="caution">
    <text evidence="3">The sequence shown here is derived from an EMBL/GenBank/DDBJ whole genome shotgun (WGS) entry which is preliminary data.</text>
</comment>
<reference evidence="3 4" key="1">
    <citation type="submission" date="2019-09" db="EMBL/GenBank/DDBJ databases">
        <authorList>
            <person name="Cao W.R."/>
        </authorList>
    </citation>
    <scope>NUCLEOTIDE SEQUENCE [LARGE SCALE GENOMIC DNA]</scope>
    <source>
        <strain evidence="4">a4</strain>
    </source>
</reference>
<evidence type="ECO:0008006" key="5">
    <source>
        <dbReference type="Google" id="ProtNLM"/>
    </source>
</evidence>
<name>A0A7J5AD13_9FLAO</name>
<evidence type="ECO:0000313" key="3">
    <source>
        <dbReference type="EMBL" id="KAB1155410.1"/>
    </source>
</evidence>
<keyword evidence="4" id="KW-1185">Reference proteome</keyword>
<organism evidence="3 4">
    <name type="scientific">Tenacibaculum aiptasiae</name>
    <dbReference type="NCBI Taxonomy" id="426481"/>
    <lineage>
        <taxon>Bacteria</taxon>
        <taxon>Pseudomonadati</taxon>
        <taxon>Bacteroidota</taxon>
        <taxon>Flavobacteriia</taxon>
        <taxon>Flavobacteriales</taxon>
        <taxon>Flavobacteriaceae</taxon>
        <taxon>Tenacibaculum</taxon>
    </lineage>
</organism>
<sequence>MKKTIFLLGALLLASFNLKAQGSTHIIYFDKDGSHQGSEGLFINGGVGGGTITTFRSFTTGNISEVNFKANRELRAKGRFYADGDAFFARAANFNSGLSASGNSTFSRIGIGVTPQQAIHVKNQNVRVDNGEYQSWGALIFHPDVDNTGDDIISFRNSANGEMAKIHDGVLTTNRGVFNNSISATEGNLGSVSYTQSTGRLSLGHGINGKITFLNGSNNEMAFLQNGVLTLDRVVLNVGSFPDYVFSKNYELMPLKEVAAYIQENKHLPNMPSEAEVIAKGMDIKQINTVLVEKVEELTLHTISQEEKIDTLLNELKVVEKKSKETEKKMQALLERLSKIEQQYNSTKN</sequence>
<dbReference type="Proteomes" id="UP000467305">
    <property type="component" value="Unassembled WGS sequence"/>
</dbReference>
<accession>A0A7J5AD13</accession>
<keyword evidence="2" id="KW-0732">Signal</keyword>
<proteinExistence type="predicted"/>
<evidence type="ECO:0000313" key="4">
    <source>
        <dbReference type="Proteomes" id="UP000467305"/>
    </source>
</evidence>
<dbReference type="AlphaFoldDB" id="A0A7J5AD13"/>
<feature type="signal peptide" evidence="2">
    <location>
        <begin position="1"/>
        <end position="20"/>
    </location>
</feature>
<dbReference type="EMBL" id="WAAU01000024">
    <property type="protein sequence ID" value="KAB1155410.1"/>
    <property type="molecule type" value="Genomic_DNA"/>
</dbReference>
<keyword evidence="1" id="KW-0175">Coiled coil</keyword>
<feature type="chain" id="PRO_5029666414" description="BZIP transcription factor" evidence="2">
    <location>
        <begin position="21"/>
        <end position="349"/>
    </location>
</feature>
<gene>
    <name evidence="3" type="ORF">F7018_13130</name>
</gene>